<feature type="region of interest" description="Disordered" evidence="1">
    <location>
        <begin position="88"/>
        <end position="114"/>
    </location>
</feature>
<dbReference type="EMBL" id="JBHSEO010000057">
    <property type="protein sequence ID" value="MFC4417381.1"/>
    <property type="molecule type" value="Genomic_DNA"/>
</dbReference>
<name>A0ABV8XHF7_9GAMM</name>
<proteinExistence type="predicted"/>
<dbReference type="Proteomes" id="UP001596015">
    <property type="component" value="Unassembled WGS sequence"/>
</dbReference>
<gene>
    <name evidence="2" type="ORF">ACFO0E_13330</name>
</gene>
<comment type="caution">
    <text evidence="2">The sequence shown here is derived from an EMBL/GenBank/DDBJ whole genome shotgun (WGS) entry which is preliminary data.</text>
</comment>
<protein>
    <submittedName>
        <fullName evidence="2">Uncharacterized protein</fullName>
    </submittedName>
</protein>
<sequence>MINTITAHVIGATRYEFEGRKGGKLGIIEKVDPDNDNQLGFQYATLTAPYELLDQMHAIAPHLPCNVEIDAEIRSSQGKMTMHAIAVRLPSNQRQQGQNTAPKTDAKPDAKSAS</sequence>
<reference evidence="3" key="1">
    <citation type="journal article" date="2019" name="Int. J. Syst. Evol. Microbiol.">
        <title>The Global Catalogue of Microorganisms (GCM) 10K type strain sequencing project: providing services to taxonomists for standard genome sequencing and annotation.</title>
        <authorList>
            <consortium name="The Broad Institute Genomics Platform"/>
            <consortium name="The Broad Institute Genome Sequencing Center for Infectious Disease"/>
            <person name="Wu L."/>
            <person name="Ma J."/>
        </authorList>
    </citation>
    <scope>NUCLEOTIDE SEQUENCE [LARGE SCALE GENOMIC DNA]</scope>
    <source>
        <strain evidence="3">CCUG 49679</strain>
    </source>
</reference>
<keyword evidence="3" id="KW-1185">Reference proteome</keyword>
<feature type="compositionally biased region" description="Polar residues" evidence="1">
    <location>
        <begin position="90"/>
        <end position="102"/>
    </location>
</feature>
<evidence type="ECO:0000313" key="3">
    <source>
        <dbReference type="Proteomes" id="UP001596015"/>
    </source>
</evidence>
<evidence type="ECO:0000313" key="2">
    <source>
        <dbReference type="EMBL" id="MFC4417381.1"/>
    </source>
</evidence>
<evidence type="ECO:0000256" key="1">
    <source>
        <dbReference type="SAM" id="MobiDB-lite"/>
    </source>
</evidence>
<feature type="compositionally biased region" description="Basic and acidic residues" evidence="1">
    <location>
        <begin position="104"/>
        <end position="114"/>
    </location>
</feature>
<accession>A0ABV8XHF7</accession>
<dbReference type="RefSeq" id="WP_246895061.1">
    <property type="nucleotide sequence ID" value="NZ_JAKGAK010000003.1"/>
</dbReference>
<organism evidence="2 3">
    <name type="scientific">Chromohalobacter beijerinckii</name>
    <dbReference type="NCBI Taxonomy" id="86179"/>
    <lineage>
        <taxon>Bacteria</taxon>
        <taxon>Pseudomonadati</taxon>
        <taxon>Pseudomonadota</taxon>
        <taxon>Gammaproteobacteria</taxon>
        <taxon>Oceanospirillales</taxon>
        <taxon>Halomonadaceae</taxon>
        <taxon>Chromohalobacter</taxon>
    </lineage>
</organism>